<dbReference type="STRING" id="1121316.SAMN02745207_01783"/>
<evidence type="ECO:0000313" key="1">
    <source>
        <dbReference type="EMBL" id="SHH63408.1"/>
    </source>
</evidence>
<dbReference type="RefSeq" id="WP_073338085.1">
    <property type="nucleotide sequence ID" value="NZ_FQXM01000008.1"/>
</dbReference>
<dbReference type="Pfam" id="PF16224">
    <property type="entry name" value="DUF4883"/>
    <property type="match status" value="1"/>
</dbReference>
<dbReference type="Gene3D" id="3.30.1490.410">
    <property type="entry name" value="Uncharacterised protein PF16224, DUF4883"/>
    <property type="match status" value="1"/>
</dbReference>
<keyword evidence="2" id="KW-1185">Reference proteome</keyword>
<gene>
    <name evidence="1" type="ORF">SAMN02745207_01783</name>
</gene>
<organism evidence="1 2">
    <name type="scientific">Clostridium grantii DSM 8605</name>
    <dbReference type="NCBI Taxonomy" id="1121316"/>
    <lineage>
        <taxon>Bacteria</taxon>
        <taxon>Bacillati</taxon>
        <taxon>Bacillota</taxon>
        <taxon>Clostridia</taxon>
        <taxon>Eubacteriales</taxon>
        <taxon>Clostridiaceae</taxon>
        <taxon>Clostridium</taxon>
    </lineage>
</organism>
<dbReference type="Proteomes" id="UP000184447">
    <property type="component" value="Unassembled WGS sequence"/>
</dbReference>
<evidence type="ECO:0000313" key="2">
    <source>
        <dbReference type="Proteomes" id="UP000184447"/>
    </source>
</evidence>
<dbReference type="CDD" id="cd15786">
    <property type="entry name" value="CPF_1278_like"/>
    <property type="match status" value="1"/>
</dbReference>
<proteinExistence type="predicted"/>
<dbReference type="OrthoDB" id="1937023at2"/>
<accession>A0A1M5UKK6</accession>
<name>A0A1M5UKK6_9CLOT</name>
<dbReference type="InterPro" id="IPR032619">
    <property type="entry name" value="DUF4883"/>
</dbReference>
<dbReference type="AlphaFoldDB" id="A0A1M5UKK6"/>
<sequence length="153" mass="18031">MKKGSLFVIILLLIFSILFFANEELNKKKPYNFYYTNLLAKNLTLEEIASVKALDVNYYKTKDVTLDDISTIKDFMKYISQNDFSSKPIDLPVAPVYKIFFTLKDSNEMFVVNVYSSKYLSVYPWDGDFEVDYIDMSNIPVRYNIYNLCKYIF</sequence>
<reference evidence="1 2" key="1">
    <citation type="submission" date="2016-11" db="EMBL/GenBank/DDBJ databases">
        <authorList>
            <person name="Jaros S."/>
            <person name="Januszkiewicz K."/>
            <person name="Wedrychowicz H."/>
        </authorList>
    </citation>
    <scope>NUCLEOTIDE SEQUENCE [LARGE SCALE GENOMIC DNA]</scope>
    <source>
        <strain evidence="1 2">DSM 8605</strain>
    </source>
</reference>
<dbReference type="EMBL" id="FQXM01000008">
    <property type="protein sequence ID" value="SHH63408.1"/>
    <property type="molecule type" value="Genomic_DNA"/>
</dbReference>
<protein>
    <submittedName>
        <fullName evidence="1">Uncharacterized protein</fullName>
    </submittedName>
</protein>